<dbReference type="InterPro" id="IPR050469">
    <property type="entry name" value="Diguanylate_Cyclase"/>
</dbReference>
<dbReference type="InterPro" id="IPR029787">
    <property type="entry name" value="Nucleotide_cyclase"/>
</dbReference>
<comment type="caution">
    <text evidence="3">The sequence shown here is derived from an EMBL/GenBank/DDBJ whole genome shotgun (WGS) entry which is preliminary data.</text>
</comment>
<dbReference type="PANTHER" id="PTHR45138">
    <property type="entry name" value="REGULATORY COMPONENTS OF SENSORY TRANSDUCTION SYSTEM"/>
    <property type="match status" value="1"/>
</dbReference>
<dbReference type="RefSeq" id="WP_264849473.1">
    <property type="nucleotide sequence ID" value="NZ_BRXR01000001.1"/>
</dbReference>
<dbReference type="NCBIfam" id="TIGR00254">
    <property type="entry name" value="GGDEF"/>
    <property type="match status" value="1"/>
</dbReference>
<dbReference type="PROSITE" id="PS50887">
    <property type="entry name" value="GGDEF"/>
    <property type="match status" value="1"/>
</dbReference>
<evidence type="ECO:0000256" key="1">
    <source>
        <dbReference type="SAM" id="Phobius"/>
    </source>
</evidence>
<keyword evidence="1" id="KW-0472">Membrane</keyword>
<feature type="transmembrane region" description="Helical" evidence="1">
    <location>
        <begin position="37"/>
        <end position="54"/>
    </location>
</feature>
<dbReference type="Pfam" id="PF00990">
    <property type="entry name" value="GGDEF"/>
    <property type="match status" value="1"/>
</dbReference>
<feature type="domain" description="GGDEF" evidence="2">
    <location>
        <begin position="129"/>
        <end position="253"/>
    </location>
</feature>
<dbReference type="EMBL" id="BRXR01000001">
    <property type="protein sequence ID" value="GLC30208.1"/>
    <property type="molecule type" value="Genomic_DNA"/>
</dbReference>
<feature type="transmembrane region" description="Helical" evidence="1">
    <location>
        <begin position="66"/>
        <end position="88"/>
    </location>
</feature>
<keyword evidence="1" id="KW-0812">Transmembrane</keyword>
<dbReference type="Proteomes" id="UP001208567">
    <property type="component" value="Unassembled WGS sequence"/>
</dbReference>
<name>A0ABQ5N4T1_9CLOT</name>
<dbReference type="CDD" id="cd01949">
    <property type="entry name" value="GGDEF"/>
    <property type="match status" value="1"/>
</dbReference>
<dbReference type="PANTHER" id="PTHR45138:SF6">
    <property type="entry name" value="DIGUANYLATE CYCLASE DGCN"/>
    <property type="match status" value="1"/>
</dbReference>
<proteinExistence type="predicted"/>
<dbReference type="Gene3D" id="3.30.70.270">
    <property type="match status" value="1"/>
</dbReference>
<protein>
    <submittedName>
        <fullName evidence="3">GGDEF domain-containing protein</fullName>
    </submittedName>
</protein>
<keyword evidence="1" id="KW-1133">Transmembrane helix</keyword>
<evidence type="ECO:0000259" key="2">
    <source>
        <dbReference type="PROSITE" id="PS50887"/>
    </source>
</evidence>
<evidence type="ECO:0000313" key="3">
    <source>
        <dbReference type="EMBL" id="GLC30208.1"/>
    </source>
</evidence>
<evidence type="ECO:0000313" key="4">
    <source>
        <dbReference type="Proteomes" id="UP001208567"/>
    </source>
</evidence>
<reference evidence="3 4" key="1">
    <citation type="journal article" date="2024" name="Int. J. Syst. Evol. Microbiol.">
        <title>Clostridium omnivorum sp. nov., isolated from anoxic soil under the treatment of reductive soil disinfestation.</title>
        <authorList>
            <person name="Ueki A."/>
            <person name="Tonouchi A."/>
            <person name="Kaku N."/>
            <person name="Honma S."/>
            <person name="Ueki K."/>
        </authorList>
    </citation>
    <scope>NUCLEOTIDE SEQUENCE [LARGE SCALE GENOMIC DNA]</scope>
    <source>
        <strain evidence="3 4">E14</strain>
    </source>
</reference>
<organism evidence="3 4">
    <name type="scientific">Clostridium omnivorum</name>
    <dbReference type="NCBI Taxonomy" id="1604902"/>
    <lineage>
        <taxon>Bacteria</taxon>
        <taxon>Bacillati</taxon>
        <taxon>Bacillota</taxon>
        <taxon>Clostridia</taxon>
        <taxon>Eubacteriales</taxon>
        <taxon>Clostridiaceae</taxon>
        <taxon>Clostridium</taxon>
    </lineage>
</organism>
<gene>
    <name evidence="3" type="ORF">bsdE14_16180</name>
</gene>
<feature type="transmembrane region" description="Helical" evidence="1">
    <location>
        <begin position="6"/>
        <end position="25"/>
    </location>
</feature>
<accession>A0ABQ5N4T1</accession>
<sequence>MMEFRKVVVFLFVAVLLFYMTRLFYFTKKRWQVKKRVFIILIGGLALISIATFLDMFSNVMNCPLVYAIIKVFLTAGGITYIIGIILWTRFTMEMMTELENTTLTDYMTGALNRSGIEKAYNSYTKAKRPFYLLVCDLNGTKSINDTFGHSEGDNYITKVSDIIRASIGSKGYLARIGGDEFVILVECLDQQEIENLICNIKRQVYEIYNVKYAGISMGYTKYPDEGKILNELLEAADKKMYYDKKLGGCSRN</sequence>
<dbReference type="InterPro" id="IPR000160">
    <property type="entry name" value="GGDEF_dom"/>
</dbReference>
<dbReference type="SUPFAM" id="SSF55073">
    <property type="entry name" value="Nucleotide cyclase"/>
    <property type="match status" value="1"/>
</dbReference>
<keyword evidence="4" id="KW-1185">Reference proteome</keyword>
<dbReference type="SMART" id="SM00267">
    <property type="entry name" value="GGDEF"/>
    <property type="match status" value="1"/>
</dbReference>
<dbReference type="InterPro" id="IPR043128">
    <property type="entry name" value="Rev_trsase/Diguanyl_cyclase"/>
</dbReference>